<evidence type="ECO:0000313" key="1">
    <source>
        <dbReference type="EMBL" id="AEH24747.1"/>
    </source>
</evidence>
<dbReference type="HOGENOM" id="CLU_147804_0_0_2"/>
<accession>F8AER5</accession>
<keyword evidence="2" id="KW-1185">Reference proteome</keyword>
<organism evidence="1 2">
    <name type="scientific">Pyrococcus yayanosii (strain CH1 / JCM 16557)</name>
    <dbReference type="NCBI Taxonomy" id="529709"/>
    <lineage>
        <taxon>Archaea</taxon>
        <taxon>Methanobacteriati</taxon>
        <taxon>Methanobacteriota</taxon>
        <taxon>Thermococci</taxon>
        <taxon>Thermococcales</taxon>
        <taxon>Thermococcaceae</taxon>
        <taxon>Pyrococcus</taxon>
    </lineage>
</organism>
<dbReference type="AlphaFoldDB" id="F8AER5"/>
<dbReference type="STRING" id="529709.PYCH_10660"/>
<dbReference type="KEGG" id="pya:PYCH_10660"/>
<gene>
    <name evidence="1" type="ordered locus">PYCH_10660</name>
</gene>
<dbReference type="eggNOG" id="arCOG03821">
    <property type="taxonomic scope" value="Archaea"/>
</dbReference>
<dbReference type="GeneID" id="10837640"/>
<protein>
    <submittedName>
        <fullName evidence="1">Uncharacterized protein</fullName>
    </submittedName>
</protein>
<evidence type="ECO:0000313" key="2">
    <source>
        <dbReference type="Proteomes" id="UP000008386"/>
    </source>
</evidence>
<proteinExistence type="predicted"/>
<dbReference type="RefSeq" id="WP_013905803.1">
    <property type="nucleotide sequence ID" value="NC_015680.1"/>
</dbReference>
<name>F8AER5_PYRYC</name>
<dbReference type="Proteomes" id="UP000008386">
    <property type="component" value="Chromosome"/>
</dbReference>
<sequence length="144" mass="16018">MRGQLSLDFLLAFLLISITALNLTYLAVGEKVKAEEFDTVAKLKVFAIDVRDTVAKVHSMGGGFSIRKEYPFELKPGDRIIVILDNTTNVIKIEATINGRVYSVIQRSQVPIYEQTLVILDASHSSFWITASDEGGFTHVRVSQ</sequence>
<reference evidence="1 2" key="1">
    <citation type="journal article" date="2011" name="J. Bacteriol.">
        <title>Complete genome sequence of the obligate piezophilic hyperthermophilic archaeon Pyrococcus yayanosii CH1.</title>
        <authorList>
            <person name="Jun X."/>
            <person name="Lupeng L."/>
            <person name="Minjuan X."/>
            <person name="Oger P."/>
            <person name="Fengping W."/>
            <person name="Jebbar M."/>
            <person name="Xiang X."/>
        </authorList>
    </citation>
    <scope>NUCLEOTIDE SEQUENCE [LARGE SCALE GENOMIC DNA]</scope>
    <source>
        <strain evidence="2">CH1 / JCM 16557</strain>
    </source>
</reference>
<dbReference type="EMBL" id="CP002779">
    <property type="protein sequence ID" value="AEH24747.1"/>
    <property type="molecule type" value="Genomic_DNA"/>
</dbReference>